<feature type="transmembrane region" description="Helical" evidence="8">
    <location>
        <begin position="86"/>
        <end position="106"/>
    </location>
</feature>
<proteinExistence type="inferred from homology"/>
<evidence type="ECO:0000256" key="7">
    <source>
        <dbReference type="ARBA" id="ARBA00023136"/>
    </source>
</evidence>
<keyword evidence="3 8" id="KW-0813">Transport</keyword>
<keyword evidence="12" id="KW-1185">Reference proteome</keyword>
<evidence type="ECO:0000256" key="6">
    <source>
        <dbReference type="ARBA" id="ARBA00022989"/>
    </source>
</evidence>
<dbReference type="GO" id="GO:0016020">
    <property type="term" value="C:membrane"/>
    <property type="evidence" value="ECO:0007669"/>
    <property type="project" value="UniProtKB-SubCell"/>
</dbReference>
<dbReference type="PANTHER" id="PTHR11101">
    <property type="entry name" value="PHOSPHATE TRANSPORTER"/>
    <property type="match status" value="1"/>
</dbReference>
<evidence type="ECO:0000313" key="11">
    <source>
        <dbReference type="EnsemblMetazoa" id="KAF7495559.1"/>
    </source>
</evidence>
<sequence>MLETTINSLLETTPSSILASSLTSSSSITTLASATSTGATIVTDINDVLWIIIVTFIIAFFLAFGIGANDVANSFGTSVGSKVLTLRQACILATIFEILGAILLGYKVSGTIRTGMINVEMYDDTKLLMLGYLAALFGSAIWNLVATLFGLPVSGTHSIVGAIIGFSLVAQGIDSVKWEGLIRIVVSWFLSPVLSGLVSMSLYLFVRNHIINQPEPSKNGLRMLPVFYGFTIFINIFSIIHNRPTFIKPFTWWIALIIAFVIGTFAGILVRIWVVPNLRQKVLEMRHSFRLSSIHLPHHLPHLPHLHHHHHHHNHNHHNNHHNHNHNHDQGDQSPQILNASKLPMNEIKDGDEKQSNDSDKKSHLDKDVDKDLESGTDNAVIYNRREKLKHHDPDDDKPEVAKIFTFLHILTACFSSFAHGANDTSNAIGPLVAVMMLYQSGEQSDESPWYLLLYGGIGMSFGLWICGRKVIKIIGSKLTKITPSTGFTIEIGAAATVLFASKVGLPVSTTHCQVGSVVFVGRAMKTKQGVNWRLFINIAISWALTVPLSALFSAIVMWTLMSWN</sequence>
<evidence type="ECO:0000256" key="2">
    <source>
        <dbReference type="ARBA" id="ARBA00009916"/>
    </source>
</evidence>
<keyword evidence="6 8" id="KW-1133">Transmembrane helix</keyword>
<keyword evidence="5 8" id="KW-0812">Transmembrane</keyword>
<comment type="function">
    <text evidence="8">Sodium-phosphate symporter.</text>
</comment>
<comment type="subcellular location">
    <subcellularLocation>
        <location evidence="1 8">Membrane</location>
        <topology evidence="1 8">Multi-pass membrane protein</topology>
    </subcellularLocation>
</comment>
<reference evidence="11" key="3">
    <citation type="submission" date="2022-06" db="UniProtKB">
        <authorList>
            <consortium name="EnsemblMetazoa"/>
        </authorList>
    </citation>
    <scope>IDENTIFICATION</scope>
</reference>
<feature type="compositionally biased region" description="Basic and acidic residues" evidence="9">
    <location>
        <begin position="347"/>
        <end position="372"/>
    </location>
</feature>
<evidence type="ECO:0000313" key="12">
    <source>
        <dbReference type="Proteomes" id="UP000070412"/>
    </source>
</evidence>
<feature type="transmembrane region" description="Helical" evidence="8">
    <location>
        <begin position="450"/>
        <end position="468"/>
    </location>
</feature>
<feature type="transmembrane region" description="Helical" evidence="8">
    <location>
        <begin position="185"/>
        <end position="206"/>
    </location>
</feature>
<keyword evidence="7 8" id="KW-0472">Membrane</keyword>
<evidence type="ECO:0000256" key="9">
    <source>
        <dbReference type="SAM" id="MobiDB-lite"/>
    </source>
</evidence>
<evidence type="ECO:0000256" key="4">
    <source>
        <dbReference type="ARBA" id="ARBA00022592"/>
    </source>
</evidence>
<feature type="transmembrane region" description="Helical" evidence="8">
    <location>
        <begin position="252"/>
        <end position="274"/>
    </location>
</feature>
<feature type="transmembrane region" description="Helical" evidence="8">
    <location>
        <begin position="127"/>
        <end position="149"/>
    </location>
</feature>
<feature type="transmembrane region" description="Helical" evidence="8">
    <location>
        <begin position="48"/>
        <end position="66"/>
    </location>
</feature>
<dbReference type="PANTHER" id="PTHR11101:SF80">
    <property type="entry name" value="PHOSPHATE TRANSPORTER"/>
    <property type="match status" value="1"/>
</dbReference>
<dbReference type="InterPro" id="IPR001204">
    <property type="entry name" value="Phos_transporter"/>
</dbReference>
<keyword evidence="4 8" id="KW-0592">Phosphate transport</keyword>
<protein>
    <recommendedName>
        <fullName evidence="8">Phosphate transporter</fullName>
    </recommendedName>
</protein>
<evidence type="ECO:0000256" key="5">
    <source>
        <dbReference type="ARBA" id="ARBA00022692"/>
    </source>
</evidence>
<reference evidence="12" key="1">
    <citation type="journal article" date="2020" name="PLoS Negl. Trop. Dis.">
        <title>High-quality nuclear genome for Sarcoptes scabiei-A critical resource for a neglected parasite.</title>
        <authorList>
            <person name="Korhonen P.K."/>
            <person name="Gasser R.B."/>
            <person name="Ma G."/>
            <person name="Wang T."/>
            <person name="Stroehlein A.J."/>
            <person name="Young N.D."/>
            <person name="Ang C.S."/>
            <person name="Fernando D.D."/>
            <person name="Lu H.C."/>
            <person name="Taylor S."/>
            <person name="Reynolds S.L."/>
            <person name="Mofiz E."/>
            <person name="Najaraj S.H."/>
            <person name="Gowda H."/>
            <person name="Madugundu A."/>
            <person name="Renuse S."/>
            <person name="Holt D."/>
            <person name="Pandey A."/>
            <person name="Papenfuss A.T."/>
            <person name="Fischer K."/>
        </authorList>
    </citation>
    <scope>NUCLEOTIDE SEQUENCE [LARGE SCALE GENOMIC DNA]</scope>
</reference>
<dbReference type="Proteomes" id="UP000070412">
    <property type="component" value="Unassembled WGS sequence"/>
</dbReference>
<feature type="transmembrane region" description="Helical" evidence="8">
    <location>
        <begin position="221"/>
        <end position="240"/>
    </location>
</feature>
<dbReference type="GO" id="GO:0035435">
    <property type="term" value="P:phosphate ion transmembrane transport"/>
    <property type="evidence" value="ECO:0007669"/>
    <property type="project" value="TreeGrafter"/>
</dbReference>
<organism evidence="10">
    <name type="scientific">Sarcoptes scabiei</name>
    <name type="common">Itch mite</name>
    <name type="synonym">Acarus scabiei</name>
    <dbReference type="NCBI Taxonomy" id="52283"/>
    <lineage>
        <taxon>Eukaryota</taxon>
        <taxon>Metazoa</taxon>
        <taxon>Ecdysozoa</taxon>
        <taxon>Arthropoda</taxon>
        <taxon>Chelicerata</taxon>
        <taxon>Arachnida</taxon>
        <taxon>Acari</taxon>
        <taxon>Acariformes</taxon>
        <taxon>Sarcoptiformes</taxon>
        <taxon>Astigmata</taxon>
        <taxon>Psoroptidia</taxon>
        <taxon>Sarcoptoidea</taxon>
        <taxon>Sarcoptidae</taxon>
        <taxon>Sarcoptinae</taxon>
        <taxon>Sarcoptes</taxon>
    </lineage>
</organism>
<dbReference type="AlphaFoldDB" id="A0A834REN3"/>
<dbReference type="EMBL" id="WVUK01000047">
    <property type="protein sequence ID" value="KAF7495559.1"/>
    <property type="molecule type" value="Genomic_DNA"/>
</dbReference>
<feature type="transmembrane region" description="Helical" evidence="8">
    <location>
        <begin position="535"/>
        <end position="562"/>
    </location>
</feature>
<dbReference type="EnsemblMetazoa" id="SSS_1620s_mrna">
    <property type="protein sequence ID" value="KAF7495559.1"/>
    <property type="gene ID" value="SSS_1620"/>
</dbReference>
<gene>
    <name evidence="10" type="ORF">SSS_1620</name>
</gene>
<feature type="compositionally biased region" description="Basic residues" evidence="9">
    <location>
        <begin position="302"/>
        <end position="325"/>
    </location>
</feature>
<accession>A0A834REN3</accession>
<evidence type="ECO:0000256" key="8">
    <source>
        <dbReference type="RuleBase" id="RU363058"/>
    </source>
</evidence>
<reference evidence="10" key="2">
    <citation type="submission" date="2020-01" db="EMBL/GenBank/DDBJ databases">
        <authorList>
            <person name="Korhonen P.K.K."/>
            <person name="Guangxu M.G."/>
            <person name="Wang T.W."/>
            <person name="Stroehlein A.J.S."/>
            <person name="Young N.D."/>
            <person name="Ang C.-S.A."/>
            <person name="Fernando D.W.F."/>
            <person name="Lu H.L."/>
            <person name="Taylor S.T."/>
            <person name="Ehtesham M.E.M."/>
            <person name="Najaraj S.H.N."/>
            <person name="Harsha G.H.G."/>
            <person name="Madugundu A.M."/>
            <person name="Renuse S.R."/>
            <person name="Holt D.H."/>
            <person name="Pandey A.P."/>
            <person name="Papenfuss A.P."/>
            <person name="Gasser R.B.G."/>
            <person name="Fischer K.F."/>
        </authorList>
    </citation>
    <scope>NUCLEOTIDE SEQUENCE</scope>
    <source>
        <strain evidence="10">SSS_KF_BRIS2020</strain>
    </source>
</reference>
<comment type="similarity">
    <text evidence="2 8">Belongs to the inorganic phosphate transporter (PiT) (TC 2.A.20) family.</text>
</comment>
<dbReference type="Pfam" id="PF01384">
    <property type="entry name" value="PHO4"/>
    <property type="match status" value="1"/>
</dbReference>
<evidence type="ECO:0000256" key="3">
    <source>
        <dbReference type="ARBA" id="ARBA00022448"/>
    </source>
</evidence>
<evidence type="ECO:0000313" key="10">
    <source>
        <dbReference type="EMBL" id="KAF7495559.1"/>
    </source>
</evidence>
<dbReference type="OrthoDB" id="260807at2759"/>
<evidence type="ECO:0000256" key="1">
    <source>
        <dbReference type="ARBA" id="ARBA00004141"/>
    </source>
</evidence>
<dbReference type="GO" id="GO:0005315">
    <property type="term" value="F:phosphate transmembrane transporter activity"/>
    <property type="evidence" value="ECO:0007669"/>
    <property type="project" value="InterPro"/>
</dbReference>
<name>A0A834REN3_SARSC</name>
<feature type="region of interest" description="Disordered" evidence="9">
    <location>
        <begin position="302"/>
        <end position="372"/>
    </location>
</feature>